<dbReference type="AlphaFoldDB" id="A0A918W1A4"/>
<dbReference type="InterPro" id="IPR005467">
    <property type="entry name" value="His_kinase_dom"/>
</dbReference>
<evidence type="ECO:0000256" key="3">
    <source>
        <dbReference type="ARBA" id="ARBA00023012"/>
    </source>
</evidence>
<dbReference type="CDD" id="cd16917">
    <property type="entry name" value="HATPase_UhpB-NarQ-NarX-like"/>
    <property type="match status" value="1"/>
</dbReference>
<dbReference type="Pfam" id="PF07730">
    <property type="entry name" value="HisKA_3"/>
    <property type="match status" value="1"/>
</dbReference>
<keyword evidence="4" id="KW-0802">TPR repeat</keyword>
<name>A0A918W1A4_9FLAO</name>
<dbReference type="InterPro" id="IPR050482">
    <property type="entry name" value="Sensor_HK_TwoCompSys"/>
</dbReference>
<dbReference type="GO" id="GO:0016020">
    <property type="term" value="C:membrane"/>
    <property type="evidence" value="ECO:0007669"/>
    <property type="project" value="InterPro"/>
</dbReference>
<keyword evidence="1" id="KW-0808">Transferase</keyword>
<keyword evidence="2" id="KW-0418">Kinase</keyword>
<accession>A0A918W1A4</accession>
<evidence type="ECO:0000313" key="6">
    <source>
        <dbReference type="EMBL" id="GHA48661.1"/>
    </source>
</evidence>
<dbReference type="InterPro" id="IPR011990">
    <property type="entry name" value="TPR-like_helical_dom_sf"/>
</dbReference>
<dbReference type="Pfam" id="PF13424">
    <property type="entry name" value="TPR_12"/>
    <property type="match status" value="1"/>
</dbReference>
<evidence type="ECO:0000313" key="7">
    <source>
        <dbReference type="Proteomes" id="UP000610456"/>
    </source>
</evidence>
<organism evidence="6 7">
    <name type="scientific">Salinimicrobium marinum</name>
    <dbReference type="NCBI Taxonomy" id="680283"/>
    <lineage>
        <taxon>Bacteria</taxon>
        <taxon>Pseudomonadati</taxon>
        <taxon>Bacteroidota</taxon>
        <taxon>Flavobacteriia</taxon>
        <taxon>Flavobacteriales</taxon>
        <taxon>Flavobacteriaceae</taxon>
        <taxon>Salinimicrobium</taxon>
    </lineage>
</organism>
<dbReference type="RefSeq" id="WP_189605935.1">
    <property type="nucleotide sequence ID" value="NZ_BMXB01000019.1"/>
</dbReference>
<dbReference type="GO" id="GO:0000155">
    <property type="term" value="F:phosphorelay sensor kinase activity"/>
    <property type="evidence" value="ECO:0007669"/>
    <property type="project" value="InterPro"/>
</dbReference>
<dbReference type="PROSITE" id="PS50109">
    <property type="entry name" value="HIS_KIN"/>
    <property type="match status" value="1"/>
</dbReference>
<feature type="repeat" description="TPR" evidence="4">
    <location>
        <begin position="228"/>
        <end position="261"/>
    </location>
</feature>
<evidence type="ECO:0000256" key="4">
    <source>
        <dbReference type="PROSITE-ProRule" id="PRU00339"/>
    </source>
</evidence>
<dbReference type="InterPro" id="IPR019734">
    <property type="entry name" value="TPR_rpt"/>
</dbReference>
<feature type="domain" description="Histidine kinase" evidence="5">
    <location>
        <begin position="580"/>
        <end position="665"/>
    </location>
</feature>
<sequence>MNARIIVFVLFLPFFFIIACSQEASLSNENNFKQKINKILKSEDIPELSKIDSLDRVLSAIGNDSLKARSLLKISYHYLKERDSSNFRKFNKEAMELSLQIKDSSSTAAAFWDLGEFYYSCTILDSSYFYYANSQKIYELTKNDDYSARLMLNMAIVQIDISDYTGSEVTTIQAINKLKPLKEYEQLYSAYNNLGIIFKELGNFKKSVGYYEVALSYLLKADREDLLPSIFNNMGVVHQKQGNYPKAKELYYKGLKLQEELPYPDMLAHAKLLDNLAYVKYLSGDTTEVLQDMHKALHIRKELKADSDIIINQLHIADFLLEERADTTSAIQYASQANSLSRKTRNRRDLLASLLMLSSIKKDSVLAYTKEYIAVRDTLEAEERAARNKFARIRFETDEFIAENKNLYSQRNVLVGISLGFALLGLSGLVIKNQRTKNRELSLKQEQQEANEKIFQLLLDQQNIKKASRQKERIRLSEELHDGILAKLFGLRLNLSSLNSQNDRTSLGQREKYLEDLKELGKEIRQLSHELNSPLFTSGTGYLSILEEVLSQNESSFTYQLEVEEEIQWEKISGSIKMHFLRILQEAVRNIQTHSEASFIKVSFELKDNILSYLIQDNGCGFSPQLKSEGIGLKNIASRTKAMKGRLKIESQINQGTKIKIQVPV</sequence>
<dbReference type="PROSITE" id="PS51257">
    <property type="entry name" value="PROKAR_LIPOPROTEIN"/>
    <property type="match status" value="1"/>
</dbReference>
<protein>
    <recommendedName>
        <fullName evidence="5">Histidine kinase domain-containing protein</fullName>
    </recommendedName>
</protein>
<evidence type="ECO:0000259" key="5">
    <source>
        <dbReference type="PROSITE" id="PS50109"/>
    </source>
</evidence>
<evidence type="ECO:0000256" key="1">
    <source>
        <dbReference type="ARBA" id="ARBA00022679"/>
    </source>
</evidence>
<comment type="caution">
    <text evidence="6">The sequence shown here is derived from an EMBL/GenBank/DDBJ whole genome shotgun (WGS) entry which is preliminary data.</text>
</comment>
<gene>
    <name evidence="6" type="ORF">GCM10007103_32010</name>
</gene>
<dbReference type="EMBL" id="BMXB01000019">
    <property type="protein sequence ID" value="GHA48661.1"/>
    <property type="molecule type" value="Genomic_DNA"/>
</dbReference>
<dbReference type="Pfam" id="PF02518">
    <property type="entry name" value="HATPase_c"/>
    <property type="match status" value="1"/>
</dbReference>
<dbReference type="SMART" id="SM00028">
    <property type="entry name" value="TPR"/>
    <property type="match status" value="3"/>
</dbReference>
<dbReference type="PROSITE" id="PS50005">
    <property type="entry name" value="TPR"/>
    <property type="match status" value="1"/>
</dbReference>
<dbReference type="PANTHER" id="PTHR24421">
    <property type="entry name" value="NITRATE/NITRITE SENSOR PROTEIN NARX-RELATED"/>
    <property type="match status" value="1"/>
</dbReference>
<dbReference type="SUPFAM" id="SSF48452">
    <property type="entry name" value="TPR-like"/>
    <property type="match status" value="1"/>
</dbReference>
<dbReference type="InterPro" id="IPR011712">
    <property type="entry name" value="Sig_transdc_His_kin_sub3_dim/P"/>
</dbReference>
<dbReference type="Gene3D" id="3.30.565.10">
    <property type="entry name" value="Histidine kinase-like ATPase, C-terminal domain"/>
    <property type="match status" value="1"/>
</dbReference>
<reference evidence="6" key="2">
    <citation type="submission" date="2020-09" db="EMBL/GenBank/DDBJ databases">
        <authorList>
            <person name="Sun Q."/>
            <person name="Kim S."/>
        </authorList>
    </citation>
    <scope>NUCLEOTIDE SEQUENCE</scope>
    <source>
        <strain evidence="6">KCTC 12719</strain>
    </source>
</reference>
<dbReference type="Proteomes" id="UP000610456">
    <property type="component" value="Unassembled WGS sequence"/>
</dbReference>
<reference evidence="6" key="1">
    <citation type="journal article" date="2014" name="Int. J. Syst. Evol. Microbiol.">
        <title>Complete genome sequence of Corynebacterium casei LMG S-19264T (=DSM 44701T), isolated from a smear-ripened cheese.</title>
        <authorList>
            <consortium name="US DOE Joint Genome Institute (JGI-PGF)"/>
            <person name="Walter F."/>
            <person name="Albersmeier A."/>
            <person name="Kalinowski J."/>
            <person name="Ruckert C."/>
        </authorList>
    </citation>
    <scope>NUCLEOTIDE SEQUENCE</scope>
    <source>
        <strain evidence="6">KCTC 12719</strain>
    </source>
</reference>
<dbReference type="InterPro" id="IPR036890">
    <property type="entry name" value="HATPase_C_sf"/>
</dbReference>
<dbReference type="Gene3D" id="1.25.40.10">
    <property type="entry name" value="Tetratricopeptide repeat domain"/>
    <property type="match status" value="1"/>
</dbReference>
<dbReference type="InterPro" id="IPR003594">
    <property type="entry name" value="HATPase_dom"/>
</dbReference>
<keyword evidence="7" id="KW-1185">Reference proteome</keyword>
<evidence type="ECO:0000256" key="2">
    <source>
        <dbReference type="ARBA" id="ARBA00022777"/>
    </source>
</evidence>
<keyword evidence="3" id="KW-0902">Two-component regulatory system</keyword>
<dbReference type="SUPFAM" id="SSF55874">
    <property type="entry name" value="ATPase domain of HSP90 chaperone/DNA topoisomerase II/histidine kinase"/>
    <property type="match status" value="1"/>
</dbReference>
<proteinExistence type="predicted"/>
<dbReference type="GO" id="GO:0046983">
    <property type="term" value="F:protein dimerization activity"/>
    <property type="evidence" value="ECO:0007669"/>
    <property type="project" value="InterPro"/>
</dbReference>
<dbReference type="Gene3D" id="1.20.5.1930">
    <property type="match status" value="1"/>
</dbReference>